<gene>
    <name evidence="2" type="ORF">BOTBODRAFT_28354</name>
</gene>
<evidence type="ECO:0000313" key="3">
    <source>
        <dbReference type="Proteomes" id="UP000027195"/>
    </source>
</evidence>
<dbReference type="HOGENOM" id="CLU_729564_0_0_1"/>
<dbReference type="EMBL" id="KL198020">
    <property type="protein sequence ID" value="KDQ18869.1"/>
    <property type="molecule type" value="Genomic_DNA"/>
</dbReference>
<dbReference type="AlphaFoldDB" id="A0A067MTG3"/>
<sequence>MIRGDETTAIGRNAGALAASINRASQLLPKIPRPEDYALSLFGSTIWAAVRYVPCPGLVDEETIKTGLHTAPFIVSWAVSLGPGGSVSNYARIDPTRLFKFVVQLPSIRGALKRRRSATLTLKLLEGEESYYLGACVDGQPVTEDDALKPPPIPVPVPNSNAILDRLSFRISVTTDQDSIMQDRKATPPGAPAAAPARPNLEHGLADDDGDDGSASETTDAPGSLDQEDTKPVLAALTSKNPRKRPAPSDLEAPPSGKSRPPRPLSRPEASLRPKASAAVAAVPPPPPPPPVVHYAAPASAPPAPAPVFPDPPRKIVNGFVTEILGIPVRSPIKSTSTRVDKAERTFRNLSSWKALHERPEYLTLATYEATFGTHYSLHDVTAWCAMNADRKNKCYSHYVFQLKGPGLCVSL</sequence>
<evidence type="ECO:0000313" key="2">
    <source>
        <dbReference type="EMBL" id="KDQ18869.1"/>
    </source>
</evidence>
<organism evidence="2 3">
    <name type="scientific">Botryobasidium botryosum (strain FD-172 SS1)</name>
    <dbReference type="NCBI Taxonomy" id="930990"/>
    <lineage>
        <taxon>Eukaryota</taxon>
        <taxon>Fungi</taxon>
        <taxon>Dikarya</taxon>
        <taxon>Basidiomycota</taxon>
        <taxon>Agaricomycotina</taxon>
        <taxon>Agaricomycetes</taxon>
        <taxon>Cantharellales</taxon>
        <taxon>Botryobasidiaceae</taxon>
        <taxon>Botryobasidium</taxon>
    </lineage>
</organism>
<protein>
    <submittedName>
        <fullName evidence="2">Uncharacterized protein</fullName>
    </submittedName>
</protein>
<dbReference type="InParanoid" id="A0A067MTG3"/>
<name>A0A067MTG3_BOTB1</name>
<reference evidence="3" key="1">
    <citation type="journal article" date="2014" name="Proc. Natl. Acad. Sci. U.S.A.">
        <title>Extensive sampling of basidiomycete genomes demonstrates inadequacy of the white-rot/brown-rot paradigm for wood decay fungi.</title>
        <authorList>
            <person name="Riley R."/>
            <person name="Salamov A.A."/>
            <person name="Brown D.W."/>
            <person name="Nagy L.G."/>
            <person name="Floudas D."/>
            <person name="Held B.W."/>
            <person name="Levasseur A."/>
            <person name="Lombard V."/>
            <person name="Morin E."/>
            <person name="Otillar R."/>
            <person name="Lindquist E.A."/>
            <person name="Sun H."/>
            <person name="LaButti K.M."/>
            <person name="Schmutz J."/>
            <person name="Jabbour D."/>
            <person name="Luo H."/>
            <person name="Baker S.E."/>
            <person name="Pisabarro A.G."/>
            <person name="Walton J.D."/>
            <person name="Blanchette R.A."/>
            <person name="Henrissat B."/>
            <person name="Martin F."/>
            <person name="Cullen D."/>
            <person name="Hibbett D.S."/>
            <person name="Grigoriev I.V."/>
        </authorList>
    </citation>
    <scope>NUCLEOTIDE SEQUENCE [LARGE SCALE GENOMIC DNA]</scope>
    <source>
        <strain evidence="3">FD-172 SS1</strain>
    </source>
</reference>
<evidence type="ECO:0000256" key="1">
    <source>
        <dbReference type="SAM" id="MobiDB-lite"/>
    </source>
</evidence>
<feature type="region of interest" description="Disordered" evidence="1">
    <location>
        <begin position="177"/>
        <end position="285"/>
    </location>
</feature>
<dbReference type="Proteomes" id="UP000027195">
    <property type="component" value="Unassembled WGS sequence"/>
</dbReference>
<proteinExistence type="predicted"/>
<accession>A0A067MTG3</accession>
<keyword evidence="3" id="KW-1185">Reference proteome</keyword>